<dbReference type="AlphaFoldDB" id="A0AAW1RIK1"/>
<evidence type="ECO:0000313" key="1">
    <source>
        <dbReference type="EMBL" id="KAK9833286.1"/>
    </source>
</evidence>
<organism evidence="1 2">
    <name type="scientific">Elliptochloris bilobata</name>
    <dbReference type="NCBI Taxonomy" id="381761"/>
    <lineage>
        <taxon>Eukaryota</taxon>
        <taxon>Viridiplantae</taxon>
        <taxon>Chlorophyta</taxon>
        <taxon>core chlorophytes</taxon>
        <taxon>Trebouxiophyceae</taxon>
        <taxon>Trebouxiophyceae incertae sedis</taxon>
        <taxon>Elliptochloris clade</taxon>
        <taxon>Elliptochloris</taxon>
    </lineage>
</organism>
<name>A0AAW1RIK1_9CHLO</name>
<evidence type="ECO:0008006" key="3">
    <source>
        <dbReference type="Google" id="ProtNLM"/>
    </source>
</evidence>
<dbReference type="CDD" id="cd00299">
    <property type="entry name" value="GST_C_family"/>
    <property type="match status" value="1"/>
</dbReference>
<keyword evidence="2" id="KW-1185">Reference proteome</keyword>
<dbReference type="Proteomes" id="UP001445335">
    <property type="component" value="Unassembled WGS sequence"/>
</dbReference>
<gene>
    <name evidence="1" type="ORF">WJX81_003213</name>
</gene>
<comment type="caution">
    <text evidence="1">The sequence shown here is derived from an EMBL/GenBank/DDBJ whole genome shotgun (WGS) entry which is preliminary data.</text>
</comment>
<dbReference type="Pfam" id="PF13410">
    <property type="entry name" value="GST_C_2"/>
    <property type="match status" value="1"/>
</dbReference>
<sequence length="224" mass="24340">MDFEVISYSPFLGEPWLRLKLGDWRGRITIPVLLLPSGALRDSFDIAAWGNEHRAKDVGDLFPEPHKQAICQWNEKSEVLLGYVRISAIVSAEQNPTALKNLLPPFLRGLGPVTTYLCKYLISTVKAKYKDMGGSREQALAVLGELSSALKAGSGQHLIGGALTYADITMAVPLKLMVPVGPPYNSLGGSPVGAAFDIPGLLDGFPDLVAWRNSIYRDFFPQAA</sequence>
<accession>A0AAW1RIK1</accession>
<evidence type="ECO:0000313" key="2">
    <source>
        <dbReference type="Proteomes" id="UP001445335"/>
    </source>
</evidence>
<proteinExistence type="predicted"/>
<dbReference type="InterPro" id="IPR036282">
    <property type="entry name" value="Glutathione-S-Trfase_C_sf"/>
</dbReference>
<protein>
    <recommendedName>
        <fullName evidence="3">Glutathione S-transferase</fullName>
    </recommendedName>
</protein>
<reference evidence="1 2" key="1">
    <citation type="journal article" date="2024" name="Nat. Commun.">
        <title>Phylogenomics reveals the evolutionary origins of lichenization in chlorophyte algae.</title>
        <authorList>
            <person name="Puginier C."/>
            <person name="Libourel C."/>
            <person name="Otte J."/>
            <person name="Skaloud P."/>
            <person name="Haon M."/>
            <person name="Grisel S."/>
            <person name="Petersen M."/>
            <person name="Berrin J.G."/>
            <person name="Delaux P.M."/>
            <person name="Dal Grande F."/>
            <person name="Keller J."/>
        </authorList>
    </citation>
    <scope>NUCLEOTIDE SEQUENCE [LARGE SCALE GENOMIC DNA]</scope>
    <source>
        <strain evidence="1 2">SAG 245.80</strain>
    </source>
</reference>
<dbReference type="SUPFAM" id="SSF47616">
    <property type="entry name" value="GST C-terminal domain-like"/>
    <property type="match status" value="1"/>
</dbReference>
<dbReference type="EMBL" id="JALJOU010000037">
    <property type="protein sequence ID" value="KAK9833286.1"/>
    <property type="molecule type" value="Genomic_DNA"/>
</dbReference>